<organism evidence="1 2">
    <name type="scientific">Mycobacterium kansasii</name>
    <dbReference type="NCBI Taxonomy" id="1768"/>
    <lineage>
        <taxon>Bacteria</taxon>
        <taxon>Bacillati</taxon>
        <taxon>Actinomycetota</taxon>
        <taxon>Actinomycetes</taxon>
        <taxon>Mycobacteriales</taxon>
        <taxon>Mycobacteriaceae</taxon>
        <taxon>Mycobacterium</taxon>
    </lineage>
</organism>
<accession>A0A7G1I1H1</accession>
<keyword evidence="2" id="KW-1185">Reference proteome</keyword>
<gene>
    <name evidence="1" type="ORF">NIIDMKKI_01020</name>
</gene>
<dbReference type="EMBL" id="AP023343">
    <property type="protein sequence ID" value="BCI84896.1"/>
    <property type="molecule type" value="Genomic_DNA"/>
</dbReference>
<evidence type="ECO:0000313" key="1">
    <source>
        <dbReference type="EMBL" id="BCI84896.1"/>
    </source>
</evidence>
<dbReference type="AntiFam" id="ANF00178">
    <property type="entry name" value="Shadow ORF (opposite dhbF)"/>
</dbReference>
<protein>
    <submittedName>
        <fullName evidence="1">Uncharacterized protein</fullName>
    </submittedName>
</protein>
<proteinExistence type="predicted"/>
<name>A0A7G1I1H1_MYCKA</name>
<sequence length="142" mass="15288">MALRHRGFGLGAEWRRGDELDDVAMGDRHPFGRPRGAGSIKHIGDFVSVRRWRGVGGGDSGGVDVDERNVVAVHERGQVTSGQNGQWCGVPEQESDAGAGVIRVDRQVGGSHFEDRQDCHDGAAAAWQQHRHHITGAYSAVG</sequence>
<dbReference type="Proteomes" id="UP000516380">
    <property type="component" value="Chromosome"/>
</dbReference>
<dbReference type="AlphaFoldDB" id="A0A7G1I1H1"/>
<evidence type="ECO:0000313" key="2">
    <source>
        <dbReference type="Proteomes" id="UP000516380"/>
    </source>
</evidence>
<reference evidence="1 2" key="1">
    <citation type="submission" date="2020-07" db="EMBL/GenBank/DDBJ databases">
        <title>Mycobacterium kansasii (former subtype) with zoonotic potential isolated from diseased indoor pet cat, Japan.</title>
        <authorList>
            <person name="Fukano H."/>
            <person name="Terazono T."/>
            <person name="Hoshino Y."/>
        </authorList>
    </citation>
    <scope>NUCLEOTIDE SEQUENCE [LARGE SCALE GENOMIC DNA]</scope>
    <source>
        <strain evidence="1 2">Kuro-I</strain>
    </source>
</reference>